<keyword evidence="1" id="KW-0732">Signal</keyword>
<gene>
    <name evidence="3" type="primary">LOC106566581</name>
</gene>
<accession>A0A1S3LI29</accession>
<sequence length="164" mass="19104">MYVNGPVLRSVVVFLLLGVSYSKRRCNYTDILSTYRELIFVELQNLNLTGTFDTPKERDHCPSGKLQHVLRSIHGMTEQFLCQGWDQGHGRGSRQQRGMKKPVEMMAVLIRQNCRHTDLVRRQKRTAPCVTAQRTKGKNRTRMRLIRALINCWQKLQSLYTPTK</sequence>
<dbReference type="Proteomes" id="UP001652741">
    <property type="component" value="Chromosome ssa13"/>
</dbReference>
<organism evidence="2 3">
    <name type="scientific">Salmo salar</name>
    <name type="common">Atlantic salmon</name>
    <dbReference type="NCBI Taxonomy" id="8030"/>
    <lineage>
        <taxon>Eukaryota</taxon>
        <taxon>Metazoa</taxon>
        <taxon>Chordata</taxon>
        <taxon>Craniata</taxon>
        <taxon>Vertebrata</taxon>
        <taxon>Euteleostomi</taxon>
        <taxon>Actinopterygii</taxon>
        <taxon>Neopterygii</taxon>
        <taxon>Teleostei</taxon>
        <taxon>Protacanthopterygii</taxon>
        <taxon>Salmoniformes</taxon>
        <taxon>Salmonidae</taxon>
        <taxon>Salmoninae</taxon>
        <taxon>Salmo</taxon>
    </lineage>
</organism>
<proteinExistence type="predicted"/>
<evidence type="ECO:0000313" key="2">
    <source>
        <dbReference type="Proteomes" id="UP001652741"/>
    </source>
</evidence>
<feature type="chain" id="PRO_5010237384" evidence="1">
    <location>
        <begin position="23"/>
        <end position="164"/>
    </location>
</feature>
<feature type="signal peptide" evidence="1">
    <location>
        <begin position="1"/>
        <end position="22"/>
    </location>
</feature>
<evidence type="ECO:0000313" key="3">
    <source>
        <dbReference type="RefSeq" id="XP_013990189.1"/>
    </source>
</evidence>
<keyword evidence="2" id="KW-1185">Reference proteome</keyword>
<name>A0A1S3LI29_SALSA</name>
<evidence type="ECO:0000256" key="1">
    <source>
        <dbReference type="SAM" id="SignalP"/>
    </source>
</evidence>
<dbReference type="GeneID" id="106566581"/>
<dbReference type="AlphaFoldDB" id="A0A1S3LI29"/>
<dbReference type="OrthoDB" id="8923849at2759"/>
<dbReference type="RefSeq" id="XP_013990189.1">
    <property type="nucleotide sequence ID" value="XM_014134714.2"/>
</dbReference>
<reference evidence="3" key="1">
    <citation type="submission" date="2025-08" db="UniProtKB">
        <authorList>
            <consortium name="RefSeq"/>
        </authorList>
    </citation>
    <scope>IDENTIFICATION</scope>
</reference>
<protein>
    <submittedName>
        <fullName evidence="3">Uncharacterized protein isoform X1</fullName>
    </submittedName>
</protein>